<dbReference type="PANTHER" id="PTHR24074">
    <property type="entry name" value="CO-CHAPERONE PROTEIN DJLA"/>
    <property type="match status" value="1"/>
</dbReference>
<dbReference type="VEuPathDB" id="AmoebaDB:DICPUDRAFT_57437"/>
<dbReference type="SUPFAM" id="SSF46565">
    <property type="entry name" value="Chaperone J-domain"/>
    <property type="match status" value="1"/>
</dbReference>
<protein>
    <recommendedName>
        <fullName evidence="2">J domain-containing protein</fullName>
    </recommendedName>
</protein>
<evidence type="ECO:0000313" key="3">
    <source>
        <dbReference type="EMBL" id="EGC31906.1"/>
    </source>
</evidence>
<evidence type="ECO:0000259" key="2">
    <source>
        <dbReference type="PROSITE" id="PS50076"/>
    </source>
</evidence>
<dbReference type="SMART" id="SM00271">
    <property type="entry name" value="DnaJ"/>
    <property type="match status" value="1"/>
</dbReference>
<dbReference type="Gene3D" id="1.10.287.110">
    <property type="entry name" value="DnaJ domain"/>
    <property type="match status" value="1"/>
</dbReference>
<dbReference type="InterPro" id="IPR036869">
    <property type="entry name" value="J_dom_sf"/>
</dbReference>
<feature type="domain" description="J" evidence="2">
    <location>
        <begin position="25"/>
        <end position="86"/>
    </location>
</feature>
<sequence length="437" mass="50906">MSHTEHAEQAFNDFISNINKHRYPELYNYLECPTDASPSTIKEQYRKLSLVCHPDRGGSNEKMIQINEAYIILSDIEKRKLYDIFGSSSLTNWFSFYSRISSTLKEFLPSFLNSSISYFLDLKNLAIKYSTDSDDDFKKLSFLLILGFPLSHHIVESTISKFLNRVEDNKEQSGGETFFKNFISEILATVVASPFEIIAYLKFTKRVSLGDNSQPLYKSYFSALKNWKLVLVLIGFRISSNILFSFLSNYSIYFDEKSRQHYYHFEDRVSRKTFNIHNELNEKLLELNRISQVEEEESESESESEDESQRENQREMEIQRITQEVQKGYDEESMKINRDYLNCRTISKLLGIAANILPSLISVHRLFYKVENPSIPYFSLSLLKAASIDSISHFLFKYSLETIQNISISAQYSIFNAFEYIRNITSNNNNNNSNNTN</sequence>
<reference evidence="4" key="1">
    <citation type="journal article" date="2011" name="Genome Biol.">
        <title>Comparative genomics of the social amoebae Dictyostelium discoideum and Dictyostelium purpureum.</title>
        <authorList>
            <consortium name="US DOE Joint Genome Institute (JGI-PGF)"/>
            <person name="Sucgang R."/>
            <person name="Kuo A."/>
            <person name="Tian X."/>
            <person name="Salerno W."/>
            <person name="Parikh A."/>
            <person name="Feasley C.L."/>
            <person name="Dalin E."/>
            <person name="Tu H."/>
            <person name="Huang E."/>
            <person name="Barry K."/>
            <person name="Lindquist E."/>
            <person name="Shapiro H."/>
            <person name="Bruce D."/>
            <person name="Schmutz J."/>
            <person name="Salamov A."/>
            <person name="Fey P."/>
            <person name="Gaudet P."/>
            <person name="Anjard C."/>
            <person name="Babu M.M."/>
            <person name="Basu S."/>
            <person name="Bushmanova Y."/>
            <person name="van der Wel H."/>
            <person name="Katoh-Kurasawa M."/>
            <person name="Dinh C."/>
            <person name="Coutinho P.M."/>
            <person name="Saito T."/>
            <person name="Elias M."/>
            <person name="Schaap P."/>
            <person name="Kay R.R."/>
            <person name="Henrissat B."/>
            <person name="Eichinger L."/>
            <person name="Rivero F."/>
            <person name="Putnam N.H."/>
            <person name="West C.M."/>
            <person name="Loomis W.F."/>
            <person name="Chisholm R.L."/>
            <person name="Shaulsky G."/>
            <person name="Strassmann J.E."/>
            <person name="Queller D.C."/>
            <person name="Kuspa A."/>
            <person name="Grigoriev I.V."/>
        </authorList>
    </citation>
    <scope>NUCLEOTIDE SEQUENCE [LARGE SCALE GENOMIC DNA]</scope>
    <source>
        <strain evidence="4">QSDP1</strain>
    </source>
</reference>
<dbReference type="RefSeq" id="XP_003291576.1">
    <property type="nucleotide sequence ID" value="XM_003291528.1"/>
</dbReference>
<dbReference type="OrthoDB" id="10250354at2759"/>
<dbReference type="AlphaFoldDB" id="F0ZVX0"/>
<dbReference type="Proteomes" id="UP000001064">
    <property type="component" value="Unassembled WGS sequence"/>
</dbReference>
<name>F0ZVX0_DICPU</name>
<evidence type="ECO:0000256" key="1">
    <source>
        <dbReference type="SAM" id="MobiDB-lite"/>
    </source>
</evidence>
<keyword evidence="4" id="KW-1185">Reference proteome</keyword>
<dbReference type="KEGG" id="dpp:DICPUDRAFT_57437"/>
<feature type="compositionally biased region" description="Basic and acidic residues" evidence="1">
    <location>
        <begin position="307"/>
        <end position="317"/>
    </location>
</feature>
<evidence type="ECO:0000313" key="4">
    <source>
        <dbReference type="Proteomes" id="UP000001064"/>
    </source>
</evidence>
<dbReference type="eggNOG" id="KOG0712">
    <property type="taxonomic scope" value="Eukaryota"/>
</dbReference>
<dbReference type="Pfam" id="PF00226">
    <property type="entry name" value="DnaJ"/>
    <property type="match status" value="1"/>
</dbReference>
<dbReference type="InterPro" id="IPR050817">
    <property type="entry name" value="DjlA_DnaK_co-chaperone"/>
</dbReference>
<dbReference type="InterPro" id="IPR001623">
    <property type="entry name" value="DnaJ_domain"/>
</dbReference>
<dbReference type="GeneID" id="10507761"/>
<feature type="compositionally biased region" description="Acidic residues" evidence="1">
    <location>
        <begin position="293"/>
        <end position="306"/>
    </location>
</feature>
<proteinExistence type="predicted"/>
<gene>
    <name evidence="3" type="ORF">DICPUDRAFT_57437</name>
</gene>
<dbReference type="PROSITE" id="PS50076">
    <property type="entry name" value="DNAJ_2"/>
    <property type="match status" value="1"/>
</dbReference>
<dbReference type="InParanoid" id="F0ZVX0"/>
<dbReference type="PRINTS" id="PR00625">
    <property type="entry name" value="JDOMAIN"/>
</dbReference>
<dbReference type="STRING" id="5786.F0ZVX0"/>
<feature type="region of interest" description="Disordered" evidence="1">
    <location>
        <begin position="293"/>
        <end position="317"/>
    </location>
</feature>
<accession>F0ZVX0</accession>
<dbReference type="CDD" id="cd06257">
    <property type="entry name" value="DnaJ"/>
    <property type="match status" value="1"/>
</dbReference>
<organism evidence="3 4">
    <name type="scientific">Dictyostelium purpureum</name>
    <name type="common">Slime mold</name>
    <dbReference type="NCBI Taxonomy" id="5786"/>
    <lineage>
        <taxon>Eukaryota</taxon>
        <taxon>Amoebozoa</taxon>
        <taxon>Evosea</taxon>
        <taxon>Eumycetozoa</taxon>
        <taxon>Dictyostelia</taxon>
        <taxon>Dictyosteliales</taxon>
        <taxon>Dictyosteliaceae</taxon>
        <taxon>Dictyostelium</taxon>
    </lineage>
</organism>
<dbReference type="FunFam" id="1.10.287.110:FF:000250">
    <property type="entry name" value="Chaperone protein DNAJ, putative"/>
    <property type="match status" value="1"/>
</dbReference>
<dbReference type="EMBL" id="GL871223">
    <property type="protein sequence ID" value="EGC31906.1"/>
    <property type="molecule type" value="Genomic_DNA"/>
</dbReference>
<dbReference type="FunCoup" id="F0ZVX0">
    <property type="interactions" value="743"/>
</dbReference>